<dbReference type="PROSITE" id="PS51222">
    <property type="entry name" value="DCD"/>
    <property type="match status" value="1"/>
</dbReference>
<dbReference type="PANTHER" id="PTHR46034:SF12">
    <property type="entry name" value="B2 PROTEIN"/>
    <property type="match status" value="1"/>
</dbReference>
<feature type="compositionally biased region" description="Low complexity" evidence="1">
    <location>
        <begin position="106"/>
        <end position="135"/>
    </location>
</feature>
<evidence type="ECO:0000313" key="4">
    <source>
        <dbReference type="EMBL" id="JAG88035.1"/>
    </source>
</evidence>
<dbReference type="SMART" id="SM00767">
    <property type="entry name" value="DCD"/>
    <property type="match status" value="1"/>
</dbReference>
<dbReference type="AlphaFoldDB" id="A0A0C9QTT4"/>
<protein>
    <submittedName>
        <fullName evidence="4">TSA: Wollemia nobilis Ref_Wollemi_Transcript_10175_1784 transcribed RNA sequence</fullName>
    </submittedName>
    <submittedName>
        <fullName evidence="3">TSA: Wollemia nobilis Ref_Wollemi_Transcript_10176_1800 transcribed RNA sequence</fullName>
    </submittedName>
</protein>
<dbReference type="Pfam" id="PF10539">
    <property type="entry name" value="Dev_Cell_Death"/>
    <property type="match status" value="1"/>
</dbReference>
<sequence length="289" mass="32653">MANAYSFWQFGEELRGQARASDDHKWTLAASKLALAEQMRTKGDRINRLETTGSPAEPKQRGKSKGKSDVNKLDLNFKHMNLDWKPGDTGVKGGISNGIYNSNSLLHHNNNNNNNNINHHNNNSNSNSGGNNNNSALDKRFKTLPSTEMLPRNEILGGYIFVCNNDTMQEDLKRQLFGLPQRYRDSVRAITPGLPLFLYNYTTHQLHGIFEAASFGGSNIDPTAWEDKKCKGESRFPAQVRIRVRKLCKPLEEDAFRPVLHHYDGPKFRLQLSIPETLALMDLCIQNSI</sequence>
<dbReference type="GO" id="GO:0034976">
    <property type="term" value="P:response to endoplasmic reticulum stress"/>
    <property type="evidence" value="ECO:0007669"/>
    <property type="project" value="InterPro"/>
</dbReference>
<reference evidence="4" key="1">
    <citation type="submission" date="2015-02" db="EMBL/GenBank/DDBJ databases">
        <title>A transcriptome of Wollemia nobilis - a relic of Gondwana.</title>
        <authorList>
            <person name="Chia J.Y."/>
            <person name="Leong Y.S."/>
            <person name="Abdul Karim S."/>
            <person name="Wan Azmi N."/>
            <person name="Hercus R."/>
            <person name="Croft L."/>
        </authorList>
    </citation>
    <scope>NUCLEOTIDE SEQUENCE</scope>
    <source>
        <strain evidence="4">MaeBrown</strain>
        <tissue evidence="4">Leaf</tissue>
    </source>
</reference>
<dbReference type="PANTHER" id="PTHR46034">
    <property type="match status" value="1"/>
</dbReference>
<name>A0A0C9QTT4_9CONI</name>
<organism evidence="4">
    <name type="scientific">Wollemia nobilis</name>
    <dbReference type="NCBI Taxonomy" id="56998"/>
    <lineage>
        <taxon>Eukaryota</taxon>
        <taxon>Viridiplantae</taxon>
        <taxon>Streptophyta</taxon>
        <taxon>Embryophyta</taxon>
        <taxon>Tracheophyta</taxon>
        <taxon>Spermatophyta</taxon>
        <taxon>Pinopsida</taxon>
        <taxon>Pinidae</taxon>
        <taxon>Conifers II</taxon>
        <taxon>Araucariales</taxon>
        <taxon>Araucariaceae</taxon>
        <taxon>Wollemia</taxon>
    </lineage>
</organism>
<evidence type="ECO:0000313" key="3">
    <source>
        <dbReference type="EMBL" id="JAG88034.1"/>
    </source>
</evidence>
<evidence type="ECO:0000256" key="1">
    <source>
        <dbReference type="SAM" id="MobiDB-lite"/>
    </source>
</evidence>
<feature type="region of interest" description="Disordered" evidence="1">
    <location>
        <begin position="40"/>
        <end position="71"/>
    </location>
</feature>
<feature type="domain" description="DCD" evidence="2">
    <location>
        <begin position="154"/>
        <end position="286"/>
    </location>
</feature>
<dbReference type="InterPro" id="IPR044832">
    <property type="entry name" value="NRP-like"/>
</dbReference>
<evidence type="ECO:0000259" key="2">
    <source>
        <dbReference type="PROSITE" id="PS51222"/>
    </source>
</evidence>
<proteinExistence type="predicted"/>
<dbReference type="EMBL" id="GCHU01010121">
    <property type="protein sequence ID" value="JAG88034.1"/>
    <property type="molecule type" value="Transcribed_RNA"/>
</dbReference>
<accession>A0A0C9QTT4</accession>
<dbReference type="InterPro" id="IPR013989">
    <property type="entry name" value="Dev_and_cell_death_domain"/>
</dbReference>
<dbReference type="EMBL" id="GCHU01010120">
    <property type="protein sequence ID" value="JAG88035.1"/>
    <property type="molecule type" value="Transcribed_RNA"/>
</dbReference>
<feature type="region of interest" description="Disordered" evidence="1">
    <location>
        <begin position="106"/>
        <end position="138"/>
    </location>
</feature>